<dbReference type="FunFam" id="1.10.3810.10:FF:000001">
    <property type="entry name" value="Penicillin-binding protein 1A"/>
    <property type="match status" value="1"/>
</dbReference>
<evidence type="ECO:0000256" key="3">
    <source>
        <dbReference type="ARBA" id="ARBA00004752"/>
    </source>
</evidence>
<keyword evidence="8" id="KW-1003">Cell membrane</keyword>
<evidence type="ECO:0000256" key="5">
    <source>
        <dbReference type="ARBA" id="ARBA00007739"/>
    </source>
</evidence>
<dbReference type="Pfam" id="PF00912">
    <property type="entry name" value="Transgly"/>
    <property type="match status" value="1"/>
</dbReference>
<evidence type="ECO:0000259" key="28">
    <source>
        <dbReference type="Pfam" id="PF00912"/>
    </source>
</evidence>
<evidence type="ECO:0000256" key="17">
    <source>
        <dbReference type="ARBA" id="ARBA00022984"/>
    </source>
</evidence>
<dbReference type="GO" id="GO:0009252">
    <property type="term" value="P:peptidoglycan biosynthetic process"/>
    <property type="evidence" value="ECO:0007669"/>
    <property type="project" value="UniProtKB-KW"/>
</dbReference>
<evidence type="ECO:0000256" key="14">
    <source>
        <dbReference type="ARBA" id="ARBA00022801"/>
    </source>
</evidence>
<sequence>MKRIRKLVFGMIFALLTLIVCVYAYALFNRLPLDEQRKNITIYDVNGDIIYESNFKKNMQWTSIDDIPEFVQDAFVSVEDKRFYYHAGFDPVRITKALGTNLIHGDIRQGGSTITQQYAKNLFLTNEQTLSRKVQEFFYAARLEMQYSKKDILEGYLNTVYFGHGVYGVNAAAEYFFDKKLNQLSIAETAMLIGIPNGPSIYSPFLHKDNAIKREHLILEVLKNNGVITSKQYEAAKKEKLKLSTNVNISTYGIDEYYIDAVIQELSKLNVDLNREIHVHTYYDPKVQMQLSNAVTKHVDLSSELEVAGIITQPFTGNVMAMVGGKDYTISQYNRAIYSSRQVASTIKPLLYYCALQQGFTPSTQFTSQKTTFRVSDDEEYAPTNYGNVYANGKISMINAISLSDNIYAVKTQLFLGVDTLHNALLDFNIRQSSPNPSEALGTVNMSLLELSRIYNTFASEGLYVKPALISHITSGNDVVYKREVQPKRLLQRDETLILNQMMTSTFDIRNKSYTFPSMYGHEPDITVAAKSGTSDWDSLVMGFNPEYTVGIWSGFDDNRELEKQYYTISKDIFKDTFNGLYKKRKGVWYQPSDGIQEKRVNPITGTEDSEGSVYWFKKE</sequence>
<evidence type="ECO:0000256" key="6">
    <source>
        <dbReference type="ARBA" id="ARBA00012448"/>
    </source>
</evidence>
<evidence type="ECO:0000256" key="9">
    <source>
        <dbReference type="ARBA" id="ARBA00022645"/>
    </source>
</evidence>
<keyword evidence="12" id="KW-0808">Transferase</keyword>
<comment type="catalytic activity">
    <reaction evidence="23">
        <text>Preferential cleavage: (Ac)2-L-Lys-D-Ala-|-D-Ala. Also transpeptidation of peptidyl-alanyl moieties that are N-acyl substituents of D-alanine.</text>
        <dbReference type="EC" id="3.4.16.4"/>
    </reaction>
</comment>
<comment type="function">
    <text evidence="1">Cell wall formation. Synthesis of cross-linked peptidoglycan from the lipid intermediates. The enzyme has a penicillin-insensitive transglycosylase N-terminal domain (formation of linear glycan strands) and a penicillin-sensitive transpeptidase C-terminal domain (cross-linking of the peptide subunits).</text>
</comment>
<keyword evidence="22" id="KW-0961">Cell wall biogenesis/degradation</keyword>
<keyword evidence="15" id="KW-0133">Cell shape</keyword>
<comment type="subcellular location">
    <subcellularLocation>
        <location evidence="2">Cell membrane</location>
        <topology evidence="2">Single-pass type II membrane protein</topology>
    </subcellularLocation>
</comment>
<dbReference type="Gene3D" id="1.10.3810.10">
    <property type="entry name" value="Biosynthetic peptidoglycan transglycosylase-like"/>
    <property type="match status" value="1"/>
</dbReference>
<dbReference type="GO" id="GO:0008955">
    <property type="term" value="F:peptidoglycan glycosyltransferase activity"/>
    <property type="evidence" value="ECO:0007669"/>
    <property type="project" value="UniProtKB-EC"/>
</dbReference>
<evidence type="ECO:0000256" key="22">
    <source>
        <dbReference type="ARBA" id="ARBA00023316"/>
    </source>
</evidence>
<dbReference type="Proteomes" id="UP000030008">
    <property type="component" value="Unassembled WGS sequence"/>
</dbReference>
<evidence type="ECO:0000256" key="23">
    <source>
        <dbReference type="ARBA" id="ARBA00034000"/>
    </source>
</evidence>
<dbReference type="GO" id="GO:0008360">
    <property type="term" value="P:regulation of cell shape"/>
    <property type="evidence" value="ECO:0007669"/>
    <property type="project" value="UniProtKB-KW"/>
</dbReference>
<keyword evidence="18" id="KW-1133">Transmembrane helix</keyword>
<dbReference type="AlphaFoldDB" id="A0A099I9A8"/>
<evidence type="ECO:0000256" key="16">
    <source>
        <dbReference type="ARBA" id="ARBA00022968"/>
    </source>
</evidence>
<dbReference type="EC" id="2.4.99.28" evidence="24"/>
<evidence type="ECO:0000256" key="20">
    <source>
        <dbReference type="ARBA" id="ARBA00023251"/>
    </source>
</evidence>
<evidence type="ECO:0000256" key="8">
    <source>
        <dbReference type="ARBA" id="ARBA00022475"/>
    </source>
</evidence>
<dbReference type="InterPro" id="IPR023346">
    <property type="entry name" value="Lysozyme-like_dom_sf"/>
</dbReference>
<comment type="pathway">
    <text evidence="26">Glycan biosynthesis.</text>
</comment>
<comment type="catalytic activity">
    <reaction evidence="25">
        <text>[GlcNAc-(1-&gt;4)-Mur2Ac(oyl-L-Ala-gamma-D-Glu-L-Lys-D-Ala-D-Ala)](n)-di-trans,octa-cis-undecaprenyl diphosphate + beta-D-GlcNAc-(1-&gt;4)-Mur2Ac(oyl-L-Ala-gamma-D-Glu-L-Lys-D-Ala-D-Ala)-di-trans,octa-cis-undecaprenyl diphosphate = [GlcNAc-(1-&gt;4)-Mur2Ac(oyl-L-Ala-gamma-D-Glu-L-Lys-D-Ala-D-Ala)](n+1)-di-trans,octa-cis-undecaprenyl diphosphate + di-trans,octa-cis-undecaprenyl diphosphate + H(+)</text>
        <dbReference type="Rhea" id="RHEA:23708"/>
        <dbReference type="Rhea" id="RHEA-COMP:9602"/>
        <dbReference type="Rhea" id="RHEA-COMP:9603"/>
        <dbReference type="ChEBI" id="CHEBI:15378"/>
        <dbReference type="ChEBI" id="CHEBI:58405"/>
        <dbReference type="ChEBI" id="CHEBI:60033"/>
        <dbReference type="ChEBI" id="CHEBI:78435"/>
        <dbReference type="EC" id="2.4.99.28"/>
    </reaction>
</comment>
<keyword evidence="20" id="KW-0046">Antibiotic resistance</keyword>
<feature type="domain" description="Penicillin-binding protein transpeptidase" evidence="27">
    <location>
        <begin position="310"/>
        <end position="535"/>
    </location>
</feature>
<dbReference type="GO" id="GO:0006508">
    <property type="term" value="P:proteolysis"/>
    <property type="evidence" value="ECO:0007669"/>
    <property type="project" value="UniProtKB-KW"/>
</dbReference>
<comment type="similarity">
    <text evidence="4">In the C-terminal section; belongs to the transpeptidase family.</text>
</comment>
<dbReference type="RefSeq" id="WP_044903997.1">
    <property type="nucleotide sequence ID" value="NZ_JQIF01000014.1"/>
</dbReference>
<comment type="pathway">
    <text evidence="3">Cell wall biogenesis; peptidoglycan biosynthesis.</text>
</comment>
<dbReference type="Pfam" id="PF00905">
    <property type="entry name" value="Transpeptidase"/>
    <property type="match status" value="1"/>
</dbReference>
<dbReference type="GO" id="GO:0009002">
    <property type="term" value="F:serine-type D-Ala-D-Ala carboxypeptidase activity"/>
    <property type="evidence" value="ECO:0007669"/>
    <property type="project" value="UniProtKB-EC"/>
</dbReference>
<evidence type="ECO:0000256" key="1">
    <source>
        <dbReference type="ARBA" id="ARBA00002624"/>
    </source>
</evidence>
<dbReference type="InterPro" id="IPR001264">
    <property type="entry name" value="Glyco_trans_51"/>
</dbReference>
<evidence type="ECO:0000256" key="15">
    <source>
        <dbReference type="ARBA" id="ARBA00022960"/>
    </source>
</evidence>
<dbReference type="GO" id="GO:0005886">
    <property type="term" value="C:plasma membrane"/>
    <property type="evidence" value="ECO:0007669"/>
    <property type="project" value="UniProtKB-SubCell"/>
</dbReference>
<evidence type="ECO:0000256" key="7">
    <source>
        <dbReference type="ARBA" id="ARBA00018638"/>
    </source>
</evidence>
<evidence type="ECO:0000259" key="27">
    <source>
        <dbReference type="Pfam" id="PF00905"/>
    </source>
</evidence>
<dbReference type="EMBL" id="JQIF01000014">
    <property type="protein sequence ID" value="KGJ54594.1"/>
    <property type="molecule type" value="Genomic_DNA"/>
</dbReference>
<organism evidence="29 30">
    <name type="scientific">Clostridium innocuum</name>
    <dbReference type="NCBI Taxonomy" id="1522"/>
    <lineage>
        <taxon>Bacteria</taxon>
        <taxon>Bacillati</taxon>
        <taxon>Bacillota</taxon>
        <taxon>Clostridia</taxon>
        <taxon>Eubacteriales</taxon>
        <taxon>Clostridiaceae</taxon>
        <taxon>Clostridium</taxon>
    </lineage>
</organism>
<dbReference type="InterPro" id="IPR050396">
    <property type="entry name" value="Glycosyltr_51/Transpeptidase"/>
</dbReference>
<evidence type="ECO:0000313" key="30">
    <source>
        <dbReference type="Proteomes" id="UP000030008"/>
    </source>
</evidence>
<accession>A0A099I9A8</accession>
<gene>
    <name evidence="29" type="ORF">CIAN88_02925</name>
</gene>
<dbReference type="PANTHER" id="PTHR32282:SF11">
    <property type="entry name" value="PENICILLIN-BINDING PROTEIN 1B"/>
    <property type="match status" value="1"/>
</dbReference>
<dbReference type="PANTHER" id="PTHR32282">
    <property type="entry name" value="BINDING PROTEIN TRANSPEPTIDASE, PUTATIVE-RELATED"/>
    <property type="match status" value="1"/>
</dbReference>
<reference evidence="29 30" key="1">
    <citation type="submission" date="2014-08" db="EMBL/GenBank/DDBJ databases">
        <title>Clostridium innocuum, an unnegligible vancomycin-resistant pathogen causing extra-intestinal infections.</title>
        <authorList>
            <person name="Feng Y."/>
            <person name="Chiu C.-H."/>
        </authorList>
    </citation>
    <scope>NUCLEOTIDE SEQUENCE [LARGE SCALE GENOMIC DNA]</scope>
    <source>
        <strain evidence="29 30">AN88</strain>
    </source>
</reference>
<evidence type="ECO:0000256" key="12">
    <source>
        <dbReference type="ARBA" id="ARBA00022679"/>
    </source>
</evidence>
<keyword evidence="17" id="KW-0573">Peptidoglycan synthesis</keyword>
<evidence type="ECO:0000256" key="2">
    <source>
        <dbReference type="ARBA" id="ARBA00004401"/>
    </source>
</evidence>
<protein>
    <recommendedName>
        <fullName evidence="7">Penicillin-binding protein 1A</fullName>
        <ecNumber evidence="24">2.4.99.28</ecNumber>
        <ecNumber evidence="6">3.4.16.4</ecNumber>
    </recommendedName>
</protein>
<keyword evidence="9" id="KW-0121">Carboxypeptidase</keyword>
<keyword evidence="21" id="KW-0511">Multifunctional enzyme</keyword>
<keyword evidence="11" id="KW-0328">Glycosyltransferase</keyword>
<evidence type="ECO:0000256" key="4">
    <source>
        <dbReference type="ARBA" id="ARBA00007090"/>
    </source>
</evidence>
<dbReference type="GO" id="GO:0030288">
    <property type="term" value="C:outer membrane-bounded periplasmic space"/>
    <property type="evidence" value="ECO:0007669"/>
    <property type="project" value="TreeGrafter"/>
</dbReference>
<evidence type="ECO:0000256" key="19">
    <source>
        <dbReference type="ARBA" id="ARBA00023136"/>
    </source>
</evidence>
<dbReference type="Gene3D" id="3.40.710.10">
    <property type="entry name" value="DD-peptidase/beta-lactamase superfamily"/>
    <property type="match status" value="1"/>
</dbReference>
<feature type="domain" description="Glycosyl transferase family 51" evidence="28">
    <location>
        <begin position="48"/>
        <end position="221"/>
    </location>
</feature>
<evidence type="ECO:0000256" key="11">
    <source>
        <dbReference type="ARBA" id="ARBA00022676"/>
    </source>
</evidence>
<evidence type="ECO:0000256" key="21">
    <source>
        <dbReference type="ARBA" id="ARBA00023268"/>
    </source>
</evidence>
<keyword evidence="14" id="KW-0378">Hydrolase</keyword>
<dbReference type="GO" id="GO:0046677">
    <property type="term" value="P:response to antibiotic"/>
    <property type="evidence" value="ECO:0007669"/>
    <property type="project" value="UniProtKB-KW"/>
</dbReference>
<dbReference type="InterPro" id="IPR001460">
    <property type="entry name" value="PCN-bd_Tpept"/>
</dbReference>
<evidence type="ECO:0000256" key="26">
    <source>
        <dbReference type="ARBA" id="ARBA00060592"/>
    </source>
</evidence>
<dbReference type="InterPro" id="IPR036950">
    <property type="entry name" value="PBP_transglycosylase"/>
</dbReference>
<proteinExistence type="inferred from homology"/>
<evidence type="ECO:0000256" key="13">
    <source>
        <dbReference type="ARBA" id="ARBA00022692"/>
    </source>
</evidence>
<dbReference type="SUPFAM" id="SSF56601">
    <property type="entry name" value="beta-lactamase/transpeptidase-like"/>
    <property type="match status" value="1"/>
</dbReference>
<evidence type="ECO:0000256" key="18">
    <source>
        <dbReference type="ARBA" id="ARBA00022989"/>
    </source>
</evidence>
<comment type="similarity">
    <text evidence="5">In the N-terminal section; belongs to the glycosyltransferase 51 family.</text>
</comment>
<dbReference type="EC" id="3.4.16.4" evidence="6"/>
<evidence type="ECO:0000256" key="24">
    <source>
        <dbReference type="ARBA" id="ARBA00044770"/>
    </source>
</evidence>
<keyword evidence="10" id="KW-0645">Protease</keyword>
<comment type="caution">
    <text evidence="29">The sequence shown here is derived from an EMBL/GenBank/DDBJ whole genome shotgun (WGS) entry which is preliminary data.</text>
</comment>
<keyword evidence="16" id="KW-0735">Signal-anchor</keyword>
<dbReference type="SUPFAM" id="SSF53955">
    <property type="entry name" value="Lysozyme-like"/>
    <property type="match status" value="1"/>
</dbReference>
<dbReference type="GO" id="GO:0008658">
    <property type="term" value="F:penicillin binding"/>
    <property type="evidence" value="ECO:0007669"/>
    <property type="project" value="InterPro"/>
</dbReference>
<keyword evidence="19" id="KW-0472">Membrane</keyword>
<evidence type="ECO:0000313" key="29">
    <source>
        <dbReference type="EMBL" id="KGJ54594.1"/>
    </source>
</evidence>
<dbReference type="InterPro" id="IPR012338">
    <property type="entry name" value="Beta-lactam/transpept-like"/>
</dbReference>
<name>A0A099I9A8_CLOIN</name>
<evidence type="ECO:0000256" key="25">
    <source>
        <dbReference type="ARBA" id="ARBA00049902"/>
    </source>
</evidence>
<evidence type="ECO:0000256" key="10">
    <source>
        <dbReference type="ARBA" id="ARBA00022670"/>
    </source>
</evidence>
<keyword evidence="13" id="KW-0812">Transmembrane</keyword>
<dbReference type="GO" id="GO:0071555">
    <property type="term" value="P:cell wall organization"/>
    <property type="evidence" value="ECO:0007669"/>
    <property type="project" value="UniProtKB-KW"/>
</dbReference>